<comment type="subcellular location">
    <subcellularLocation>
        <location evidence="1">Membrane</location>
        <topology evidence="1">Multi-pass membrane protein</topology>
    </subcellularLocation>
</comment>
<comment type="caution">
    <text evidence="8">The sequence shown here is derived from an EMBL/GenBank/DDBJ whole genome shotgun (WGS) entry which is preliminary data.</text>
</comment>
<evidence type="ECO:0000313" key="9">
    <source>
        <dbReference type="Proteomes" id="UP001163105"/>
    </source>
</evidence>
<keyword evidence="9" id="KW-1185">Reference proteome</keyword>
<dbReference type="InterPro" id="IPR036259">
    <property type="entry name" value="MFS_trans_sf"/>
</dbReference>
<feature type="transmembrane region" description="Helical" evidence="6">
    <location>
        <begin position="375"/>
        <end position="396"/>
    </location>
</feature>
<evidence type="ECO:0000256" key="5">
    <source>
        <dbReference type="SAM" id="MobiDB-lite"/>
    </source>
</evidence>
<dbReference type="EMBL" id="JAQHRD010000001">
    <property type="protein sequence ID" value="KAJ6446469.1"/>
    <property type="molecule type" value="Genomic_DNA"/>
</dbReference>
<keyword evidence="3 6" id="KW-1133">Transmembrane helix</keyword>
<proteinExistence type="predicted"/>
<dbReference type="GO" id="GO:0005886">
    <property type="term" value="C:plasma membrane"/>
    <property type="evidence" value="ECO:0007669"/>
    <property type="project" value="TreeGrafter"/>
</dbReference>
<dbReference type="GO" id="GO:0022857">
    <property type="term" value="F:transmembrane transporter activity"/>
    <property type="evidence" value="ECO:0007669"/>
    <property type="project" value="InterPro"/>
</dbReference>
<evidence type="ECO:0000256" key="3">
    <source>
        <dbReference type="ARBA" id="ARBA00022989"/>
    </source>
</evidence>
<accession>A0AB34G4V2</accession>
<evidence type="ECO:0000256" key="4">
    <source>
        <dbReference type="ARBA" id="ARBA00023136"/>
    </source>
</evidence>
<feature type="region of interest" description="Disordered" evidence="5">
    <location>
        <begin position="1"/>
        <end position="45"/>
    </location>
</feature>
<dbReference type="Gene3D" id="1.20.1250.20">
    <property type="entry name" value="MFS general substrate transporter like domains"/>
    <property type="match status" value="1"/>
</dbReference>
<dbReference type="InterPro" id="IPR011701">
    <property type="entry name" value="MFS"/>
</dbReference>
<feature type="compositionally biased region" description="Basic and acidic residues" evidence="5">
    <location>
        <begin position="1"/>
        <end position="18"/>
    </location>
</feature>
<keyword evidence="2 6" id="KW-0812">Transmembrane</keyword>
<feature type="transmembrane region" description="Helical" evidence="6">
    <location>
        <begin position="205"/>
        <end position="226"/>
    </location>
</feature>
<feature type="transmembrane region" description="Helical" evidence="6">
    <location>
        <begin position="417"/>
        <end position="438"/>
    </location>
</feature>
<reference evidence="8" key="1">
    <citation type="submission" date="2023-01" db="EMBL/GenBank/DDBJ databases">
        <title>The growth and conidiation of Purpureocillium lavendulum are regulated by nitrogen source and histone H3K14 acetylation.</title>
        <authorList>
            <person name="Tang P."/>
            <person name="Han J."/>
            <person name="Zhang C."/>
            <person name="Tang P."/>
            <person name="Qi F."/>
            <person name="Zhang K."/>
            <person name="Liang L."/>
        </authorList>
    </citation>
    <scope>NUCLEOTIDE SEQUENCE</scope>
    <source>
        <strain evidence="8">YMF1.00683</strain>
    </source>
</reference>
<feature type="transmembrane region" description="Helical" evidence="6">
    <location>
        <begin position="338"/>
        <end position="363"/>
    </location>
</feature>
<evidence type="ECO:0000313" key="8">
    <source>
        <dbReference type="EMBL" id="KAJ6446469.1"/>
    </source>
</evidence>
<keyword evidence="4 6" id="KW-0472">Membrane</keyword>
<feature type="transmembrane region" description="Helical" evidence="6">
    <location>
        <begin position="268"/>
        <end position="287"/>
    </location>
</feature>
<feature type="compositionally biased region" description="Low complexity" evidence="5">
    <location>
        <begin position="19"/>
        <end position="28"/>
    </location>
</feature>
<protein>
    <recommendedName>
        <fullName evidence="7">Major facilitator superfamily (MFS) profile domain-containing protein</fullName>
    </recommendedName>
</protein>
<dbReference type="SUPFAM" id="SSF103473">
    <property type="entry name" value="MFS general substrate transporter"/>
    <property type="match status" value="1"/>
</dbReference>
<feature type="transmembrane region" description="Helical" evidence="6">
    <location>
        <begin position="112"/>
        <end position="134"/>
    </location>
</feature>
<evidence type="ECO:0000256" key="6">
    <source>
        <dbReference type="SAM" id="Phobius"/>
    </source>
</evidence>
<name>A0AB34G4V2_9HYPO</name>
<evidence type="ECO:0000256" key="2">
    <source>
        <dbReference type="ARBA" id="ARBA00022692"/>
    </source>
</evidence>
<evidence type="ECO:0000259" key="7">
    <source>
        <dbReference type="PROSITE" id="PS50850"/>
    </source>
</evidence>
<organism evidence="8 9">
    <name type="scientific">Purpureocillium lavendulum</name>
    <dbReference type="NCBI Taxonomy" id="1247861"/>
    <lineage>
        <taxon>Eukaryota</taxon>
        <taxon>Fungi</taxon>
        <taxon>Dikarya</taxon>
        <taxon>Ascomycota</taxon>
        <taxon>Pezizomycotina</taxon>
        <taxon>Sordariomycetes</taxon>
        <taxon>Hypocreomycetidae</taxon>
        <taxon>Hypocreales</taxon>
        <taxon>Ophiocordycipitaceae</taxon>
        <taxon>Purpureocillium</taxon>
    </lineage>
</organism>
<dbReference type="AlphaFoldDB" id="A0AB34G4V2"/>
<dbReference type="PANTHER" id="PTHR23502:SF187">
    <property type="entry name" value="TRANSPORTER, PUTATIVE (AFU_ORTHOLOGUE AFUA_2G17840)-RELATED"/>
    <property type="match status" value="1"/>
</dbReference>
<dbReference type="Pfam" id="PF07690">
    <property type="entry name" value="MFS_1"/>
    <property type="match status" value="1"/>
</dbReference>
<feature type="transmembrane region" description="Helical" evidence="6">
    <location>
        <begin position="238"/>
        <end position="262"/>
    </location>
</feature>
<feature type="transmembrane region" description="Helical" evidence="6">
    <location>
        <begin position="154"/>
        <end position="175"/>
    </location>
</feature>
<feature type="transmembrane region" description="Helical" evidence="6">
    <location>
        <begin position="514"/>
        <end position="533"/>
    </location>
</feature>
<dbReference type="PANTHER" id="PTHR23502">
    <property type="entry name" value="MAJOR FACILITATOR SUPERFAMILY"/>
    <property type="match status" value="1"/>
</dbReference>
<dbReference type="PROSITE" id="PS50850">
    <property type="entry name" value="MFS"/>
    <property type="match status" value="1"/>
</dbReference>
<evidence type="ECO:0000256" key="1">
    <source>
        <dbReference type="ARBA" id="ARBA00004141"/>
    </source>
</evidence>
<sequence length="551" mass="61090">MRRARRDETRRDETRTDASRSPAAAAAADMSQTSPTPPVEKKPVVSNVVGGAVAEADIDEESEALNGYVVDPGRYPDHAARLKTSGDGRYVLIPQPLDTPDDPLNWSARRKWTIVAIMAYIAFLADYTGGTAIITVIPQSFEWHLSQAEVQRAVVGNLFTIGACGLFVVPLAAYLGRWPVTFAFQTVMVATCAWSAAATSFRSYLAARIINGFFCSVGQGGALMWIKDLFFFHDHPRVINYIEFSIILSPYLGPLIASFVVSDVDWRWTFWLCTILAAVGWILVLFLDETLFDRKAPPVARGSYVSRLLGAQQARSWKHRSLTQCLARPVVAITKLPVLLVLVYYFLNFAWVIGVNTTIAIWLTNIYGFDTRGLGYFYFFGIVGVLAGWFAGHFLHDAIGRFYMRRHAGRLDPEARLIITYPATLILGVSLILLGLGFEYHWHYMALAVVAALQCFGVMIVTTAINAYLLDCYPEGSGEVSAWVTASRNWAGFMATYIQIAWVERGGPAKALGAQAGITFASVLFIVVLQLYGQKLRRWQGRMAFGSAKRL</sequence>
<dbReference type="Proteomes" id="UP001163105">
    <property type="component" value="Unassembled WGS sequence"/>
</dbReference>
<dbReference type="InterPro" id="IPR020846">
    <property type="entry name" value="MFS_dom"/>
</dbReference>
<gene>
    <name evidence="8" type="ORF">O9K51_01242</name>
</gene>
<feature type="domain" description="Major facilitator superfamily (MFS) profile" evidence="7">
    <location>
        <begin position="114"/>
        <end position="534"/>
    </location>
</feature>
<feature type="transmembrane region" description="Helical" evidence="6">
    <location>
        <begin position="444"/>
        <end position="470"/>
    </location>
</feature>